<protein>
    <submittedName>
        <fullName evidence="2">Lipocalin-like domain-containing protein</fullName>
    </submittedName>
</protein>
<dbReference type="Proteomes" id="UP000264702">
    <property type="component" value="Unassembled WGS sequence"/>
</dbReference>
<dbReference type="AlphaFoldDB" id="A0A372IR39"/>
<proteinExistence type="predicted"/>
<reference evidence="2 3" key="1">
    <citation type="submission" date="2018-08" db="EMBL/GenBank/DDBJ databases">
        <title>Acidipila sp. 4G-K13, an acidobacterium isolated from forest soil.</title>
        <authorList>
            <person name="Gao Z.-H."/>
            <person name="Qiu L.-H."/>
        </authorList>
    </citation>
    <scope>NUCLEOTIDE SEQUENCE [LARGE SCALE GENOMIC DNA]</scope>
    <source>
        <strain evidence="2 3">4G-K13</strain>
    </source>
</reference>
<evidence type="ECO:0000313" key="3">
    <source>
        <dbReference type="Proteomes" id="UP000264702"/>
    </source>
</evidence>
<organism evidence="2 3">
    <name type="scientific">Paracidobacterium acidisoli</name>
    <dbReference type="NCBI Taxonomy" id="2303751"/>
    <lineage>
        <taxon>Bacteria</taxon>
        <taxon>Pseudomonadati</taxon>
        <taxon>Acidobacteriota</taxon>
        <taxon>Terriglobia</taxon>
        <taxon>Terriglobales</taxon>
        <taxon>Acidobacteriaceae</taxon>
        <taxon>Paracidobacterium</taxon>
    </lineage>
</organism>
<sequence>MPICPTERGFSISPAEARNTKTTAETSDFVGTWRLLDYTFFHDDGREEKPWGTDVTGYLFYSVEGYMSGNLSPARRTWRSRLRRLTAEVPGAAEKAEARLHVRGIPRDYIAYSGRFTVDGDKVTHHVEVSLFPNWVGQAEVRQYVFAGNRLILRTLPLRKGRSTIVAQLTWERVLPAPQTKTI</sequence>
<dbReference type="InterPro" id="IPR024311">
    <property type="entry name" value="Lipocalin-like"/>
</dbReference>
<dbReference type="Pfam" id="PF13924">
    <property type="entry name" value="Lipocalin_5"/>
    <property type="match status" value="1"/>
</dbReference>
<evidence type="ECO:0000313" key="2">
    <source>
        <dbReference type="EMBL" id="RFU17376.1"/>
    </source>
</evidence>
<comment type="caution">
    <text evidence="2">The sequence shown here is derived from an EMBL/GenBank/DDBJ whole genome shotgun (WGS) entry which is preliminary data.</text>
</comment>
<name>A0A372IR39_9BACT</name>
<accession>A0A372IR39</accession>
<feature type="domain" description="Lipocalin-like" evidence="1">
    <location>
        <begin position="30"/>
        <end position="174"/>
    </location>
</feature>
<dbReference type="EMBL" id="QVQT01000002">
    <property type="protein sequence ID" value="RFU17376.1"/>
    <property type="molecule type" value="Genomic_DNA"/>
</dbReference>
<gene>
    <name evidence="2" type="ORF">D0Y96_04225</name>
</gene>
<keyword evidence="3" id="KW-1185">Reference proteome</keyword>
<evidence type="ECO:0000259" key="1">
    <source>
        <dbReference type="Pfam" id="PF13924"/>
    </source>
</evidence>